<feature type="transmembrane region" description="Helical" evidence="4">
    <location>
        <begin position="319"/>
        <end position="338"/>
    </location>
</feature>
<reference evidence="7 8" key="1">
    <citation type="submission" date="2016-12" db="EMBL/GenBank/DDBJ databases">
        <authorList>
            <person name="Song W.-J."/>
            <person name="Kurnit D.M."/>
        </authorList>
    </citation>
    <scope>NUCLEOTIDE SEQUENCE [LARGE SCALE GENOMIC DNA]</scope>
    <source>
        <strain evidence="7 8">STM7296</strain>
    </source>
</reference>
<feature type="transmembrane region" description="Helical" evidence="4">
    <location>
        <begin position="287"/>
        <end position="307"/>
    </location>
</feature>
<evidence type="ECO:0000256" key="2">
    <source>
        <dbReference type="ARBA" id="ARBA00022989"/>
    </source>
</evidence>
<feature type="transmembrane region" description="Helical" evidence="4">
    <location>
        <begin position="114"/>
        <end position="132"/>
    </location>
</feature>
<evidence type="ECO:0000259" key="6">
    <source>
        <dbReference type="PROSITE" id="PS50850"/>
    </source>
</evidence>
<feature type="chain" id="PRO_5012410741" evidence="5">
    <location>
        <begin position="20"/>
        <end position="445"/>
    </location>
</feature>
<evidence type="ECO:0000256" key="5">
    <source>
        <dbReference type="SAM" id="SignalP"/>
    </source>
</evidence>
<feature type="transmembrane region" description="Helical" evidence="4">
    <location>
        <begin position="407"/>
        <end position="426"/>
    </location>
</feature>
<feature type="transmembrane region" description="Helical" evidence="4">
    <location>
        <begin position="378"/>
        <end position="401"/>
    </location>
</feature>
<feature type="transmembrane region" description="Helical" evidence="4">
    <location>
        <begin position="41"/>
        <end position="62"/>
    </location>
</feature>
<feature type="transmembrane region" description="Helical" evidence="4">
    <location>
        <begin position="202"/>
        <end position="223"/>
    </location>
</feature>
<accession>A0A1N7RTG2</accession>
<dbReference type="SUPFAM" id="SSF103473">
    <property type="entry name" value="MFS general substrate transporter"/>
    <property type="match status" value="1"/>
</dbReference>
<feature type="transmembrane region" description="Helical" evidence="4">
    <location>
        <begin position="256"/>
        <end position="275"/>
    </location>
</feature>
<feature type="domain" description="Major facilitator superfamily (MFS) profile" evidence="6">
    <location>
        <begin position="45"/>
        <end position="432"/>
    </location>
</feature>
<dbReference type="PANTHER" id="PTHR11360">
    <property type="entry name" value="MONOCARBOXYLATE TRANSPORTER"/>
    <property type="match status" value="1"/>
</dbReference>
<feature type="transmembrane region" description="Helical" evidence="4">
    <location>
        <begin position="344"/>
        <end position="366"/>
    </location>
</feature>
<feature type="transmembrane region" description="Helical" evidence="4">
    <location>
        <begin position="174"/>
        <end position="196"/>
    </location>
</feature>
<dbReference type="InterPro" id="IPR050327">
    <property type="entry name" value="Proton-linked_MCT"/>
</dbReference>
<proteinExistence type="predicted"/>
<keyword evidence="1 4" id="KW-0812">Transmembrane</keyword>
<keyword evidence="2 4" id="KW-1133">Transmembrane helix</keyword>
<keyword evidence="5" id="KW-0732">Signal</keyword>
<dbReference type="PROSITE" id="PS50850">
    <property type="entry name" value="MFS"/>
    <property type="match status" value="1"/>
</dbReference>
<dbReference type="Gene3D" id="1.20.1250.20">
    <property type="entry name" value="MFS general substrate transporter like domains"/>
    <property type="match status" value="1"/>
</dbReference>
<evidence type="ECO:0000313" key="7">
    <source>
        <dbReference type="EMBL" id="SIT38386.1"/>
    </source>
</evidence>
<dbReference type="STRING" id="1247936.BN2475_150064"/>
<name>A0A1N7RTG2_9BURK</name>
<keyword evidence="8" id="KW-1185">Reference proteome</keyword>
<dbReference type="InterPro" id="IPR036259">
    <property type="entry name" value="MFS_trans_sf"/>
</dbReference>
<dbReference type="EMBL" id="CYGX02000015">
    <property type="protein sequence ID" value="SIT38386.1"/>
    <property type="molecule type" value="Genomic_DNA"/>
</dbReference>
<dbReference type="Pfam" id="PF07690">
    <property type="entry name" value="MFS_1"/>
    <property type="match status" value="1"/>
</dbReference>
<organism evidence="7 8">
    <name type="scientific">Paraburkholderia ribeironis</name>
    <dbReference type="NCBI Taxonomy" id="1247936"/>
    <lineage>
        <taxon>Bacteria</taxon>
        <taxon>Pseudomonadati</taxon>
        <taxon>Pseudomonadota</taxon>
        <taxon>Betaproteobacteria</taxon>
        <taxon>Burkholderiales</taxon>
        <taxon>Burkholderiaceae</taxon>
        <taxon>Paraburkholderia</taxon>
    </lineage>
</organism>
<evidence type="ECO:0000313" key="8">
    <source>
        <dbReference type="Proteomes" id="UP000187012"/>
    </source>
</evidence>
<keyword evidence="3 4" id="KW-0472">Membrane</keyword>
<gene>
    <name evidence="7" type="ORF">BN2475_150064</name>
</gene>
<evidence type="ECO:0000256" key="1">
    <source>
        <dbReference type="ARBA" id="ARBA00022692"/>
    </source>
</evidence>
<dbReference type="CDD" id="cd17355">
    <property type="entry name" value="MFS_YcxA_like"/>
    <property type="match status" value="1"/>
</dbReference>
<dbReference type="AlphaFoldDB" id="A0A1N7RTG2"/>
<dbReference type="PANTHER" id="PTHR11360:SF284">
    <property type="entry name" value="EG:103B4.3 PROTEIN-RELATED"/>
    <property type="match status" value="1"/>
</dbReference>
<dbReference type="InterPro" id="IPR020846">
    <property type="entry name" value="MFS_dom"/>
</dbReference>
<dbReference type="GO" id="GO:0022857">
    <property type="term" value="F:transmembrane transporter activity"/>
    <property type="evidence" value="ECO:0007669"/>
    <property type="project" value="InterPro"/>
</dbReference>
<feature type="transmembrane region" description="Helical" evidence="4">
    <location>
        <begin position="138"/>
        <end position="162"/>
    </location>
</feature>
<feature type="signal peptide" evidence="5">
    <location>
        <begin position="1"/>
        <end position="19"/>
    </location>
</feature>
<dbReference type="InterPro" id="IPR011701">
    <property type="entry name" value="MFS"/>
</dbReference>
<evidence type="ECO:0000256" key="4">
    <source>
        <dbReference type="SAM" id="Phobius"/>
    </source>
</evidence>
<sequence length="445" mass="46260">MSRAHLCSKSFLLPLLTLAATMVSKEIRTMSTANSKRFTPAFNPSTLIILAGALILSAALGIRQTFGLFIGPFSFDRGLPVTQIAFAIALHNLVWGFAQPFAGAAADRYGSAPVVAFGATTFAAGLGLAAVAPNGALLVVGMGLLVGIGVSCTTFGVVLPAVGRTASPEKRSVAMGLVSAGGSAGQVLMVPLVQGIRLSSGIVASLFALAFLMLLIAPLGIVLDRRGQAGTTVAQAGAAPLRQVLAQASRHRGYRLLTLGFFTCGFQLAFIATHLPEYLSLCHMPVGLGATALALIGLFNMAGSWTCGWLGGRFRQHHVLGWLYLIRSVTIGAFFVLPKSAASVVMFAAVMGLTWLGTVPLTSGLVAKVFGTRHLGTLFGVCFLSHQIGSFLGAWLGGLVFDLTGSYSLLWDATVVAGLIAAMLHFPIDDTSANMPALRSEPVNA</sequence>
<evidence type="ECO:0000256" key="3">
    <source>
        <dbReference type="ARBA" id="ARBA00023136"/>
    </source>
</evidence>
<dbReference type="Proteomes" id="UP000187012">
    <property type="component" value="Unassembled WGS sequence"/>
</dbReference>
<protein>
    <submittedName>
        <fullName evidence="7">Major facilitator superfamily MFS_1</fullName>
    </submittedName>
</protein>